<accession>A0AC60NTP6</accession>
<proteinExistence type="predicted"/>
<dbReference type="Proteomes" id="UP000805193">
    <property type="component" value="Unassembled WGS sequence"/>
</dbReference>
<evidence type="ECO:0000313" key="2">
    <source>
        <dbReference type="Proteomes" id="UP000805193"/>
    </source>
</evidence>
<keyword evidence="2" id="KW-1185">Reference proteome</keyword>
<reference evidence="1 2" key="1">
    <citation type="journal article" date="2020" name="Cell">
        <title>Large-Scale Comparative Analyses of Tick Genomes Elucidate Their Genetic Diversity and Vector Capacities.</title>
        <authorList>
            <consortium name="Tick Genome and Microbiome Consortium (TIGMIC)"/>
            <person name="Jia N."/>
            <person name="Wang J."/>
            <person name="Shi W."/>
            <person name="Du L."/>
            <person name="Sun Y."/>
            <person name="Zhan W."/>
            <person name="Jiang J.F."/>
            <person name="Wang Q."/>
            <person name="Zhang B."/>
            <person name="Ji P."/>
            <person name="Bell-Sakyi L."/>
            <person name="Cui X.M."/>
            <person name="Yuan T.T."/>
            <person name="Jiang B.G."/>
            <person name="Yang W.F."/>
            <person name="Lam T.T."/>
            <person name="Chang Q.C."/>
            <person name="Ding S.J."/>
            <person name="Wang X.J."/>
            <person name="Zhu J.G."/>
            <person name="Ruan X.D."/>
            <person name="Zhao L."/>
            <person name="Wei J.T."/>
            <person name="Ye R.Z."/>
            <person name="Que T.C."/>
            <person name="Du C.H."/>
            <person name="Zhou Y.H."/>
            <person name="Cheng J.X."/>
            <person name="Dai P.F."/>
            <person name="Guo W.B."/>
            <person name="Han X.H."/>
            <person name="Huang E.J."/>
            <person name="Li L.F."/>
            <person name="Wei W."/>
            <person name="Gao Y.C."/>
            <person name="Liu J.Z."/>
            <person name="Shao H.Z."/>
            <person name="Wang X."/>
            <person name="Wang C.C."/>
            <person name="Yang T.C."/>
            <person name="Huo Q.B."/>
            <person name="Li W."/>
            <person name="Chen H.Y."/>
            <person name="Chen S.E."/>
            <person name="Zhou L.G."/>
            <person name="Ni X.B."/>
            <person name="Tian J.H."/>
            <person name="Sheng Y."/>
            <person name="Liu T."/>
            <person name="Pan Y.S."/>
            <person name="Xia L.Y."/>
            <person name="Li J."/>
            <person name="Zhao F."/>
            <person name="Cao W.C."/>
        </authorList>
    </citation>
    <scope>NUCLEOTIDE SEQUENCE [LARGE SCALE GENOMIC DNA]</scope>
    <source>
        <strain evidence="1">Iper-2018</strain>
    </source>
</reference>
<name>A0AC60NTP6_IXOPE</name>
<protein>
    <submittedName>
        <fullName evidence="1">Uncharacterized protein</fullName>
    </submittedName>
</protein>
<sequence length="178" mass="19760">MMHTNNEDPLTTLKPELYVASNQKQWSANLMTLESFQKSFGRDEKGDQQYLDLGWPAGCLPCRRIVAVDIFRDMVEYAMGHFAHPKIKYEVLDVVADDVSGFVKRYGQFDRALKNIALLMKPGGSCLLLFCATTPLMRLPPGTGSDEALGEIRAAERCATACFVQQAAASCRKDAVPH</sequence>
<evidence type="ECO:0000313" key="1">
    <source>
        <dbReference type="EMBL" id="KAG0410465.1"/>
    </source>
</evidence>
<comment type="caution">
    <text evidence="1">The sequence shown here is derived from an EMBL/GenBank/DDBJ whole genome shotgun (WGS) entry which is preliminary data.</text>
</comment>
<dbReference type="EMBL" id="JABSTQ010011517">
    <property type="protein sequence ID" value="KAG0410465.1"/>
    <property type="molecule type" value="Genomic_DNA"/>
</dbReference>
<organism evidence="1 2">
    <name type="scientific">Ixodes persulcatus</name>
    <name type="common">Taiga tick</name>
    <dbReference type="NCBI Taxonomy" id="34615"/>
    <lineage>
        <taxon>Eukaryota</taxon>
        <taxon>Metazoa</taxon>
        <taxon>Ecdysozoa</taxon>
        <taxon>Arthropoda</taxon>
        <taxon>Chelicerata</taxon>
        <taxon>Arachnida</taxon>
        <taxon>Acari</taxon>
        <taxon>Parasitiformes</taxon>
        <taxon>Ixodida</taxon>
        <taxon>Ixodoidea</taxon>
        <taxon>Ixodidae</taxon>
        <taxon>Ixodinae</taxon>
        <taxon>Ixodes</taxon>
    </lineage>
</organism>
<gene>
    <name evidence="1" type="ORF">HPB47_012388</name>
</gene>